<dbReference type="Proteomes" id="UP000784294">
    <property type="component" value="Unassembled WGS sequence"/>
</dbReference>
<name>A0A3S5FFD4_9PLAT</name>
<accession>A0A3S5FFD4</accession>
<evidence type="ECO:0000313" key="2">
    <source>
        <dbReference type="Proteomes" id="UP000784294"/>
    </source>
</evidence>
<reference evidence="1" key="1">
    <citation type="submission" date="2018-11" db="EMBL/GenBank/DDBJ databases">
        <authorList>
            <consortium name="Pathogen Informatics"/>
        </authorList>
    </citation>
    <scope>NUCLEOTIDE SEQUENCE</scope>
</reference>
<dbReference type="EMBL" id="CAAALY010118701">
    <property type="protein sequence ID" value="VEL31100.1"/>
    <property type="molecule type" value="Genomic_DNA"/>
</dbReference>
<gene>
    <name evidence="1" type="ORF">PXEA_LOCUS24540</name>
</gene>
<dbReference type="AlphaFoldDB" id="A0A3S5FFD4"/>
<comment type="caution">
    <text evidence="1">The sequence shown here is derived from an EMBL/GenBank/DDBJ whole genome shotgun (WGS) entry which is preliminary data.</text>
</comment>
<protein>
    <submittedName>
        <fullName evidence="1">Uncharacterized protein</fullName>
    </submittedName>
</protein>
<sequence>MRRLWTPTVSTSTVHSDAYRLGGSRFGLVLPSLSWPFVSRIASVHSRLVMPPLVKAYVPFDPILCPQPTNRT</sequence>
<organism evidence="1 2">
    <name type="scientific">Protopolystoma xenopodis</name>
    <dbReference type="NCBI Taxonomy" id="117903"/>
    <lineage>
        <taxon>Eukaryota</taxon>
        <taxon>Metazoa</taxon>
        <taxon>Spiralia</taxon>
        <taxon>Lophotrochozoa</taxon>
        <taxon>Platyhelminthes</taxon>
        <taxon>Monogenea</taxon>
        <taxon>Polyopisthocotylea</taxon>
        <taxon>Polystomatidea</taxon>
        <taxon>Polystomatidae</taxon>
        <taxon>Protopolystoma</taxon>
    </lineage>
</organism>
<evidence type="ECO:0000313" key="1">
    <source>
        <dbReference type="EMBL" id="VEL31100.1"/>
    </source>
</evidence>
<proteinExistence type="predicted"/>
<keyword evidence="2" id="KW-1185">Reference proteome</keyword>